<accession>A0A8K0KVR8</accession>
<dbReference type="EMBL" id="JAESVG020000012">
    <property type="protein sequence ID" value="KAG8622855.1"/>
    <property type="molecule type" value="Genomic_DNA"/>
</dbReference>
<dbReference type="OrthoDB" id="3993201at2759"/>
<keyword evidence="3" id="KW-1185">Reference proteome</keyword>
<gene>
    <name evidence="2" type="ORF">KVT40_009366</name>
</gene>
<name>A0A8K0KVR8_9PEZI</name>
<comment type="caution">
    <text evidence="2">The sequence shown here is derived from an EMBL/GenBank/DDBJ whole genome shotgun (WGS) entry which is preliminary data.</text>
</comment>
<dbReference type="AlphaFoldDB" id="A0A8K0KVR8"/>
<dbReference type="Proteomes" id="UP000809789">
    <property type="component" value="Unassembled WGS sequence"/>
</dbReference>
<evidence type="ECO:0000256" key="1">
    <source>
        <dbReference type="SAM" id="MobiDB-lite"/>
    </source>
</evidence>
<feature type="compositionally biased region" description="Low complexity" evidence="1">
    <location>
        <begin position="38"/>
        <end position="66"/>
    </location>
</feature>
<protein>
    <submittedName>
        <fullName evidence="2">Uncharacterized protein</fullName>
    </submittedName>
</protein>
<evidence type="ECO:0000313" key="2">
    <source>
        <dbReference type="EMBL" id="KAG8622855.1"/>
    </source>
</evidence>
<evidence type="ECO:0000313" key="3">
    <source>
        <dbReference type="Proteomes" id="UP000809789"/>
    </source>
</evidence>
<sequence length="216" mass="23828">MSAPRITQFLPLRQLTSPTPHLPRHRRALHMTIPRDSTPILTTRTPIPRPTSSAPEPTPRTPTGRTFNTSRALKANNDSSTIDFAFLPSSMTSFAPEMDVGADTHLSRVPIIRADFARQNQEAEDVQPVMRAVISSSSLDSLVSPMSEVSDNSAVEIDFEKVLEGVGSMAGEVVEGGRERERVRVKVEEVREKGEEGLGRVWRGFVDDVLGERKLA</sequence>
<reference evidence="2" key="1">
    <citation type="submission" date="2021-07" db="EMBL/GenBank/DDBJ databases">
        <title>Elsinoe batatas strain:CRI-CJ2 Genome sequencing and assembly.</title>
        <authorList>
            <person name="Huang L."/>
        </authorList>
    </citation>
    <scope>NUCLEOTIDE SEQUENCE</scope>
    <source>
        <strain evidence="2">CRI-CJ2</strain>
    </source>
</reference>
<proteinExistence type="predicted"/>
<organism evidence="2 3">
    <name type="scientific">Elsinoe batatas</name>
    <dbReference type="NCBI Taxonomy" id="2601811"/>
    <lineage>
        <taxon>Eukaryota</taxon>
        <taxon>Fungi</taxon>
        <taxon>Dikarya</taxon>
        <taxon>Ascomycota</taxon>
        <taxon>Pezizomycotina</taxon>
        <taxon>Dothideomycetes</taxon>
        <taxon>Dothideomycetidae</taxon>
        <taxon>Myriangiales</taxon>
        <taxon>Elsinoaceae</taxon>
        <taxon>Elsinoe</taxon>
    </lineage>
</organism>
<feature type="region of interest" description="Disordered" evidence="1">
    <location>
        <begin position="38"/>
        <end position="69"/>
    </location>
</feature>